<feature type="transmembrane region" description="Helical" evidence="1">
    <location>
        <begin position="84"/>
        <end position="104"/>
    </location>
</feature>
<keyword evidence="1" id="KW-0812">Transmembrane</keyword>
<comment type="caution">
    <text evidence="2">The sequence shown here is derived from an EMBL/GenBank/DDBJ whole genome shotgun (WGS) entry which is preliminary data.</text>
</comment>
<evidence type="ECO:0000313" key="2">
    <source>
        <dbReference type="EMBL" id="MCV9929777.1"/>
    </source>
</evidence>
<protein>
    <submittedName>
        <fullName evidence="2">Uncharacterized protein</fullName>
    </submittedName>
</protein>
<dbReference type="EMBL" id="JAOZEW010000023">
    <property type="protein sequence ID" value="MCV9929777.1"/>
    <property type="molecule type" value="Genomic_DNA"/>
</dbReference>
<gene>
    <name evidence="2" type="ORF">OIU83_19100</name>
</gene>
<evidence type="ECO:0000313" key="3">
    <source>
        <dbReference type="Proteomes" id="UP001151079"/>
    </source>
</evidence>
<keyword evidence="1" id="KW-1133">Transmembrane helix</keyword>
<organism evidence="2 3">
    <name type="scientific">Flavobacterium shii</name>
    <dbReference type="NCBI Taxonomy" id="2987687"/>
    <lineage>
        <taxon>Bacteria</taxon>
        <taxon>Pseudomonadati</taxon>
        <taxon>Bacteroidota</taxon>
        <taxon>Flavobacteriia</taxon>
        <taxon>Flavobacteriales</taxon>
        <taxon>Flavobacteriaceae</taxon>
        <taxon>Flavobacterium</taxon>
    </lineage>
</organism>
<evidence type="ECO:0000256" key="1">
    <source>
        <dbReference type="SAM" id="Phobius"/>
    </source>
</evidence>
<name>A0A9X2ZJD1_9FLAO</name>
<keyword evidence="1" id="KW-0472">Membrane</keyword>
<proteinExistence type="predicted"/>
<dbReference type="RefSeq" id="WP_264207863.1">
    <property type="nucleotide sequence ID" value="NZ_JAOZEW010000023.1"/>
</dbReference>
<feature type="transmembrane region" description="Helical" evidence="1">
    <location>
        <begin position="21"/>
        <end position="38"/>
    </location>
</feature>
<keyword evidence="3" id="KW-1185">Reference proteome</keyword>
<accession>A0A9X2ZJD1</accession>
<sequence length="106" mass="12341">MKENRLIKKDSDILEHLTIRLGIPLFVVFLLWGIGDISNGSFETLIFFSFFISVLLIIIITFLLRETIDLHRNKRFLLRNINCVLLMFFIPTFSFLVIVGFGLATF</sequence>
<dbReference type="AlphaFoldDB" id="A0A9X2ZJD1"/>
<reference evidence="2" key="1">
    <citation type="submission" date="2022-10" db="EMBL/GenBank/DDBJ databases">
        <title>Two novel species of Flavobacterium.</title>
        <authorList>
            <person name="Liu Q."/>
            <person name="Xin Y.-H."/>
        </authorList>
    </citation>
    <scope>NUCLEOTIDE SEQUENCE</scope>
    <source>
        <strain evidence="2">LS1R49</strain>
    </source>
</reference>
<feature type="transmembrane region" description="Helical" evidence="1">
    <location>
        <begin position="44"/>
        <end position="64"/>
    </location>
</feature>
<dbReference type="Proteomes" id="UP001151079">
    <property type="component" value="Unassembled WGS sequence"/>
</dbReference>